<evidence type="ECO:0000313" key="1">
    <source>
        <dbReference type="EMBL" id="CAG8727359.1"/>
    </source>
</evidence>
<dbReference type="Proteomes" id="UP000789570">
    <property type="component" value="Unassembled WGS sequence"/>
</dbReference>
<name>A0A9N9IAX1_9GLOM</name>
<evidence type="ECO:0000313" key="2">
    <source>
        <dbReference type="Proteomes" id="UP000789570"/>
    </source>
</evidence>
<sequence length="56" mass="6674">MREKHKLSGYFLILDEKSNWWNNFAICMDCIRVLGLDEAQKQKFTNTKRACAKHLE</sequence>
<keyword evidence="2" id="KW-1185">Reference proteome</keyword>
<accession>A0A9N9IAX1</accession>
<dbReference type="AlphaFoldDB" id="A0A9N9IAX1"/>
<gene>
    <name evidence="1" type="ORF">FCALED_LOCUS14757</name>
</gene>
<protein>
    <submittedName>
        <fullName evidence="1">7458_t:CDS:1</fullName>
    </submittedName>
</protein>
<organism evidence="1 2">
    <name type="scientific">Funneliformis caledonium</name>
    <dbReference type="NCBI Taxonomy" id="1117310"/>
    <lineage>
        <taxon>Eukaryota</taxon>
        <taxon>Fungi</taxon>
        <taxon>Fungi incertae sedis</taxon>
        <taxon>Mucoromycota</taxon>
        <taxon>Glomeromycotina</taxon>
        <taxon>Glomeromycetes</taxon>
        <taxon>Glomerales</taxon>
        <taxon>Glomeraceae</taxon>
        <taxon>Funneliformis</taxon>
    </lineage>
</organism>
<dbReference type="OrthoDB" id="2448727at2759"/>
<reference evidence="1" key="1">
    <citation type="submission" date="2021-06" db="EMBL/GenBank/DDBJ databases">
        <authorList>
            <person name="Kallberg Y."/>
            <person name="Tangrot J."/>
            <person name="Rosling A."/>
        </authorList>
    </citation>
    <scope>NUCLEOTIDE SEQUENCE</scope>
    <source>
        <strain evidence="1">UK204</strain>
    </source>
</reference>
<feature type="non-terminal residue" evidence="1">
    <location>
        <position position="56"/>
    </location>
</feature>
<proteinExistence type="predicted"/>
<comment type="caution">
    <text evidence="1">The sequence shown here is derived from an EMBL/GenBank/DDBJ whole genome shotgun (WGS) entry which is preliminary data.</text>
</comment>
<dbReference type="EMBL" id="CAJVPQ010011476">
    <property type="protein sequence ID" value="CAG8727359.1"/>
    <property type="molecule type" value="Genomic_DNA"/>
</dbReference>